<accession>A0A8S5P004</accession>
<sequence length="145" mass="16585">MSKKQVLTYEMVEESFGKEEKSYPAWLIQLFKLVERLSSVSIKAAMEDKAIATNVDYKLFYCKVLHVLDKSVSATVRDIVAEHYSLFTDRKVPASAGEIKHYKKGNEVTTTSIEITFPEKAEVDFLPQPVKEIRFIFVDRTEGLS</sequence>
<name>A0A8S5P004_9CAUD</name>
<dbReference type="EMBL" id="BK015301">
    <property type="protein sequence ID" value="DAE00415.1"/>
    <property type="molecule type" value="Genomic_DNA"/>
</dbReference>
<evidence type="ECO:0000313" key="1">
    <source>
        <dbReference type="EMBL" id="DAE00415.1"/>
    </source>
</evidence>
<proteinExistence type="predicted"/>
<protein>
    <submittedName>
        <fullName evidence="1">Uncharacterized protein</fullName>
    </submittedName>
</protein>
<reference evidence="1" key="1">
    <citation type="journal article" date="2021" name="Proc. Natl. Acad. Sci. U.S.A.">
        <title>A Catalog of Tens of Thousands of Viruses from Human Metagenomes Reveals Hidden Associations with Chronic Diseases.</title>
        <authorList>
            <person name="Tisza M.J."/>
            <person name="Buck C.B."/>
        </authorList>
    </citation>
    <scope>NUCLEOTIDE SEQUENCE</scope>
    <source>
        <strain evidence="1">CtLnO19</strain>
    </source>
</reference>
<organism evidence="1">
    <name type="scientific">Myoviridae sp. ctLnO19</name>
    <dbReference type="NCBI Taxonomy" id="2825085"/>
    <lineage>
        <taxon>Viruses</taxon>
        <taxon>Duplodnaviria</taxon>
        <taxon>Heunggongvirae</taxon>
        <taxon>Uroviricota</taxon>
        <taxon>Caudoviricetes</taxon>
    </lineage>
</organism>